<reference evidence="4 5" key="1">
    <citation type="submission" date="2022-12" db="EMBL/GenBank/DDBJ databases">
        <title>Chromosome-level genome assembly of true bugs.</title>
        <authorList>
            <person name="Ma L."/>
            <person name="Li H."/>
        </authorList>
    </citation>
    <scope>NUCLEOTIDE SEQUENCE [LARGE SCALE GENOMIC DNA]</scope>
    <source>
        <strain evidence="4">Lab_2022b</strain>
    </source>
</reference>
<dbReference type="SUPFAM" id="SSF48452">
    <property type="entry name" value="TPR-like"/>
    <property type="match status" value="1"/>
</dbReference>
<accession>A0AAW1DT46</accession>
<protein>
    <recommendedName>
        <fullName evidence="6">TPR-like protein</fullName>
    </recommendedName>
</protein>
<gene>
    <name evidence="4" type="ORF">O3M35_000638</name>
</gene>
<dbReference type="InterPro" id="IPR019734">
    <property type="entry name" value="TPR_rpt"/>
</dbReference>
<comment type="caution">
    <text evidence="4">The sequence shown here is derived from an EMBL/GenBank/DDBJ whole genome shotgun (WGS) entry which is preliminary data.</text>
</comment>
<feature type="coiled-coil region" evidence="3">
    <location>
        <begin position="17"/>
        <end position="51"/>
    </location>
</feature>
<dbReference type="SMART" id="SM00028">
    <property type="entry name" value="TPR"/>
    <property type="match status" value="3"/>
</dbReference>
<evidence type="ECO:0000256" key="3">
    <source>
        <dbReference type="SAM" id="Coils"/>
    </source>
</evidence>
<dbReference type="PANTHER" id="PTHR46423:SF1">
    <property type="entry name" value="RNA POLYMERASE II-ASSOCIATED PROTEIN 3"/>
    <property type="match status" value="1"/>
</dbReference>
<evidence type="ECO:0000256" key="2">
    <source>
        <dbReference type="PROSITE-ProRule" id="PRU00339"/>
    </source>
</evidence>
<name>A0AAW1DT46_9HEMI</name>
<evidence type="ECO:0008006" key="6">
    <source>
        <dbReference type="Google" id="ProtNLM"/>
    </source>
</evidence>
<evidence type="ECO:0000256" key="1">
    <source>
        <dbReference type="ARBA" id="ARBA00022803"/>
    </source>
</evidence>
<dbReference type="AlphaFoldDB" id="A0AAW1DT46"/>
<dbReference type="InterPro" id="IPR051966">
    <property type="entry name" value="RPAP3"/>
</dbReference>
<dbReference type="Gene3D" id="1.25.40.10">
    <property type="entry name" value="Tetratricopeptide repeat domain"/>
    <property type="match status" value="1"/>
</dbReference>
<dbReference type="InterPro" id="IPR011990">
    <property type="entry name" value="TPR-like_helical_dom_sf"/>
</dbReference>
<dbReference type="PROSITE" id="PS50005">
    <property type="entry name" value="TPR"/>
    <property type="match status" value="1"/>
</dbReference>
<keyword evidence="5" id="KW-1185">Reference proteome</keyword>
<keyword evidence="3" id="KW-0175">Coiled coil</keyword>
<feature type="repeat" description="TPR" evidence="2">
    <location>
        <begin position="60"/>
        <end position="93"/>
    </location>
</feature>
<proteinExistence type="predicted"/>
<evidence type="ECO:0000313" key="5">
    <source>
        <dbReference type="Proteomes" id="UP001461498"/>
    </source>
</evidence>
<evidence type="ECO:0000313" key="4">
    <source>
        <dbReference type="EMBL" id="KAK9512154.1"/>
    </source>
</evidence>
<dbReference type="Proteomes" id="UP001461498">
    <property type="component" value="Unassembled WGS sequence"/>
</dbReference>
<sequence length="293" mass="34509">MDCVNLQKQIRDNAEDIRTYANSLKDFEKEMKDKEKQLLDMNKSVKDTSREERILNHEKADNHKKNGNEFVKHGKWKDAIDEYSAAISLYPDDAIYYGNRSYCFMQLKKWEDAENDCTRSLELKSDYVKVALRRANIRKIRGNLPGAAKDYNLVLILEPKNSTALKEYEELYPELKKYYSELGINLPEFIEMNPSLKPVQEDEPKILDKLIINKNTTKSLNSVSQQKLKDNKVVESVKIQNSKKTEEKKKKIEDYEIIYPEKYIPPHLRSKLPLKRIKIEDVYSNNDDEFNIF</sequence>
<organism evidence="4 5">
    <name type="scientific">Rhynocoris fuscipes</name>
    <dbReference type="NCBI Taxonomy" id="488301"/>
    <lineage>
        <taxon>Eukaryota</taxon>
        <taxon>Metazoa</taxon>
        <taxon>Ecdysozoa</taxon>
        <taxon>Arthropoda</taxon>
        <taxon>Hexapoda</taxon>
        <taxon>Insecta</taxon>
        <taxon>Pterygota</taxon>
        <taxon>Neoptera</taxon>
        <taxon>Paraneoptera</taxon>
        <taxon>Hemiptera</taxon>
        <taxon>Heteroptera</taxon>
        <taxon>Panheteroptera</taxon>
        <taxon>Cimicomorpha</taxon>
        <taxon>Reduviidae</taxon>
        <taxon>Harpactorinae</taxon>
        <taxon>Harpactorini</taxon>
        <taxon>Rhynocoris</taxon>
    </lineage>
</organism>
<keyword evidence="1 2" id="KW-0802">TPR repeat</keyword>
<dbReference type="PANTHER" id="PTHR46423">
    <property type="entry name" value="RNA POLYMERASE II-ASSOCIATED PROTEIN 3"/>
    <property type="match status" value="1"/>
</dbReference>
<dbReference type="EMBL" id="JAPXFL010000001">
    <property type="protein sequence ID" value="KAK9512154.1"/>
    <property type="molecule type" value="Genomic_DNA"/>
</dbReference>
<dbReference type="GO" id="GO:0101031">
    <property type="term" value="C:protein folding chaperone complex"/>
    <property type="evidence" value="ECO:0007669"/>
    <property type="project" value="TreeGrafter"/>
</dbReference>